<dbReference type="EMBL" id="JAETWB010000001">
    <property type="protein sequence ID" value="MBL6076492.1"/>
    <property type="molecule type" value="Genomic_DNA"/>
</dbReference>
<feature type="region of interest" description="Disordered" evidence="1">
    <location>
        <begin position="40"/>
        <end position="63"/>
    </location>
</feature>
<dbReference type="RefSeq" id="WP_202829682.1">
    <property type="nucleotide sequence ID" value="NZ_JAETWB010000001.1"/>
</dbReference>
<dbReference type="Proteomes" id="UP000660885">
    <property type="component" value="Unassembled WGS sequence"/>
</dbReference>
<sequence>MADRAETLAKAAGLDRAWQDHRADVEEAIALAARFRDAFSRPASPAAEPTPPYRAPVQPKGAA</sequence>
<evidence type="ECO:0000256" key="1">
    <source>
        <dbReference type="SAM" id="MobiDB-lite"/>
    </source>
</evidence>
<organism evidence="2 3">
    <name type="scientific">Belnapia arida</name>
    <dbReference type="NCBI Taxonomy" id="2804533"/>
    <lineage>
        <taxon>Bacteria</taxon>
        <taxon>Pseudomonadati</taxon>
        <taxon>Pseudomonadota</taxon>
        <taxon>Alphaproteobacteria</taxon>
        <taxon>Acetobacterales</taxon>
        <taxon>Roseomonadaceae</taxon>
        <taxon>Belnapia</taxon>
    </lineage>
</organism>
<name>A0ABS1TYI7_9PROT</name>
<comment type="caution">
    <text evidence="2">The sequence shown here is derived from an EMBL/GenBank/DDBJ whole genome shotgun (WGS) entry which is preliminary data.</text>
</comment>
<evidence type="ECO:0000313" key="3">
    <source>
        <dbReference type="Proteomes" id="UP000660885"/>
    </source>
</evidence>
<protein>
    <submittedName>
        <fullName evidence="2">Uncharacterized protein</fullName>
    </submittedName>
</protein>
<accession>A0ABS1TYI7</accession>
<keyword evidence="3" id="KW-1185">Reference proteome</keyword>
<reference evidence="2 3" key="1">
    <citation type="submission" date="2021-01" db="EMBL/GenBank/DDBJ databases">
        <title>Belnapia mucosa sp. nov. and Belnapia arida sp. nov., isolated from the Tabernas Desert (Almeria, Spain).</title>
        <authorList>
            <person name="Molina-Menor E."/>
            <person name="Vidal-Verdu A."/>
            <person name="Calonge A."/>
            <person name="Satari L."/>
            <person name="Pereto J."/>
            <person name="Porcar M."/>
        </authorList>
    </citation>
    <scope>NUCLEOTIDE SEQUENCE [LARGE SCALE GENOMIC DNA]</scope>
    <source>
        <strain evidence="2 3">T18</strain>
    </source>
</reference>
<proteinExistence type="predicted"/>
<gene>
    <name evidence="2" type="ORF">JMJ56_00660</name>
</gene>
<evidence type="ECO:0000313" key="2">
    <source>
        <dbReference type="EMBL" id="MBL6076492.1"/>
    </source>
</evidence>